<dbReference type="GO" id="GO:0035312">
    <property type="term" value="F:5'-3' DNA exonuclease activity"/>
    <property type="evidence" value="ECO:0007669"/>
    <property type="project" value="TreeGrafter"/>
</dbReference>
<evidence type="ECO:0000313" key="2">
    <source>
        <dbReference type="EMBL" id="KUG03797.1"/>
    </source>
</evidence>
<name>A0A0W8E5C5_9ZZZZ</name>
<dbReference type="EMBL" id="LNQE01001868">
    <property type="protein sequence ID" value="KUG03797.1"/>
    <property type="molecule type" value="Genomic_DNA"/>
</dbReference>
<dbReference type="CDD" id="cd07438">
    <property type="entry name" value="PHP_HisPPase_AMP"/>
    <property type="match status" value="1"/>
</dbReference>
<comment type="caution">
    <text evidence="2">The sequence shown here is derived from an EMBL/GenBank/DDBJ whole genome shotgun (WGS) entry which is preliminary data.</text>
</comment>
<dbReference type="InterPro" id="IPR016195">
    <property type="entry name" value="Pol/histidinol_Pase-like"/>
</dbReference>
<evidence type="ECO:0000259" key="1">
    <source>
        <dbReference type="SMART" id="SM00481"/>
    </source>
</evidence>
<dbReference type="SUPFAM" id="SSF89550">
    <property type="entry name" value="PHP domain-like"/>
    <property type="match status" value="1"/>
</dbReference>
<accession>A0A0W8E5C5</accession>
<dbReference type="PANTHER" id="PTHR42924">
    <property type="entry name" value="EXONUCLEASE"/>
    <property type="match status" value="1"/>
</dbReference>
<protein>
    <submittedName>
        <fullName evidence="2">Putative metal-dependent phosphoesterase (Php family)</fullName>
    </submittedName>
</protein>
<dbReference type="InterPro" id="IPR004013">
    <property type="entry name" value="PHP_dom"/>
</dbReference>
<dbReference type="InterPro" id="IPR003141">
    <property type="entry name" value="Pol/His_phosphatase_N"/>
</dbReference>
<dbReference type="GO" id="GO:0004534">
    <property type="term" value="F:5'-3' RNA exonuclease activity"/>
    <property type="evidence" value="ECO:0007669"/>
    <property type="project" value="TreeGrafter"/>
</dbReference>
<dbReference type="Gene3D" id="3.20.20.140">
    <property type="entry name" value="Metal-dependent hydrolases"/>
    <property type="match status" value="1"/>
</dbReference>
<reference evidence="2" key="1">
    <citation type="journal article" date="2015" name="Proc. Natl. Acad. Sci. U.S.A.">
        <title>Networks of energetic and metabolic interactions define dynamics in microbial communities.</title>
        <authorList>
            <person name="Embree M."/>
            <person name="Liu J.K."/>
            <person name="Al-Bassam M.M."/>
            <person name="Zengler K."/>
        </authorList>
    </citation>
    <scope>NUCLEOTIDE SEQUENCE</scope>
</reference>
<dbReference type="Pfam" id="PF02811">
    <property type="entry name" value="PHP"/>
    <property type="match status" value="1"/>
</dbReference>
<organism evidence="2">
    <name type="scientific">hydrocarbon metagenome</name>
    <dbReference type="NCBI Taxonomy" id="938273"/>
    <lineage>
        <taxon>unclassified sequences</taxon>
        <taxon>metagenomes</taxon>
        <taxon>ecological metagenomes</taxon>
    </lineage>
</organism>
<proteinExistence type="predicted"/>
<dbReference type="SMART" id="SM00481">
    <property type="entry name" value="POLIIIAc"/>
    <property type="match status" value="1"/>
</dbReference>
<dbReference type="AlphaFoldDB" id="A0A0W8E5C5"/>
<sequence>MPVIGCDDAENDPNNINEGLYDLHVHTTASDGIFTPEQVISKAIEINLAGMAISDHDTVEGLITAEHYLKNHEIELDFMPAIEMNTELNGYEIHILGYDIDFSNQKLNQHLQDIKEARFERARKMVKKLRNMGMMIDLARVQEIAIEDLIARPHIARALMEKRYVSSEREAFDKYIGKGRAGYVPRYKFEPETALALIKEGGGASILAHPGLIKNDKMVDIILEMGVEGLEVYYPEHNRSMISKYMELCRERNLLVTGGSDFHGNTGNTHSHELGSCGISIQLFNQLKGYINRKK</sequence>
<dbReference type="PANTHER" id="PTHR42924:SF3">
    <property type="entry name" value="POLYMERASE_HISTIDINOL PHOSPHATASE N-TERMINAL DOMAIN-CONTAINING PROTEIN"/>
    <property type="match status" value="1"/>
</dbReference>
<dbReference type="Gene3D" id="1.10.150.650">
    <property type="match status" value="1"/>
</dbReference>
<gene>
    <name evidence="2" type="ORF">ASZ90_018833</name>
</gene>
<dbReference type="InterPro" id="IPR052018">
    <property type="entry name" value="PHP_domain"/>
</dbReference>
<feature type="domain" description="Polymerase/histidinol phosphatase N-terminal" evidence="1">
    <location>
        <begin position="21"/>
        <end position="88"/>
    </location>
</feature>